<evidence type="ECO:0000313" key="4">
    <source>
        <dbReference type="Proteomes" id="UP000789739"/>
    </source>
</evidence>
<feature type="domain" description="INO80 complex subunit B-like conserved region" evidence="2">
    <location>
        <begin position="225"/>
        <end position="312"/>
    </location>
</feature>
<reference evidence="3" key="1">
    <citation type="submission" date="2021-06" db="EMBL/GenBank/DDBJ databases">
        <authorList>
            <person name="Kallberg Y."/>
            <person name="Tangrot J."/>
            <person name="Rosling A."/>
        </authorList>
    </citation>
    <scope>NUCLEOTIDE SEQUENCE</scope>
    <source>
        <strain evidence="3">BR232B</strain>
    </source>
</reference>
<dbReference type="OrthoDB" id="2021186at2759"/>
<dbReference type="AlphaFoldDB" id="A0A9N9G4Q8"/>
<dbReference type="SMART" id="SM01406">
    <property type="entry name" value="PAPA-1"/>
    <property type="match status" value="1"/>
</dbReference>
<evidence type="ECO:0000313" key="3">
    <source>
        <dbReference type="EMBL" id="CAG8580162.1"/>
    </source>
</evidence>
<dbReference type="InterPro" id="IPR029523">
    <property type="entry name" value="INO80B/Ies2"/>
</dbReference>
<dbReference type="GO" id="GO:0006338">
    <property type="term" value="P:chromatin remodeling"/>
    <property type="evidence" value="ECO:0007669"/>
    <property type="project" value="InterPro"/>
</dbReference>
<feature type="compositionally biased region" description="Polar residues" evidence="1">
    <location>
        <begin position="1"/>
        <end position="20"/>
    </location>
</feature>
<protein>
    <submittedName>
        <fullName evidence="3">3321_t:CDS:1</fullName>
    </submittedName>
</protein>
<dbReference type="Proteomes" id="UP000789739">
    <property type="component" value="Unassembled WGS sequence"/>
</dbReference>
<feature type="region of interest" description="Disordered" evidence="1">
    <location>
        <begin position="232"/>
        <end position="294"/>
    </location>
</feature>
<organism evidence="3 4">
    <name type="scientific">Paraglomus brasilianum</name>
    <dbReference type="NCBI Taxonomy" id="144538"/>
    <lineage>
        <taxon>Eukaryota</taxon>
        <taxon>Fungi</taxon>
        <taxon>Fungi incertae sedis</taxon>
        <taxon>Mucoromycota</taxon>
        <taxon>Glomeromycotina</taxon>
        <taxon>Glomeromycetes</taxon>
        <taxon>Paraglomerales</taxon>
        <taxon>Paraglomeraceae</taxon>
        <taxon>Paraglomus</taxon>
    </lineage>
</organism>
<dbReference type="PANTHER" id="PTHR21561">
    <property type="entry name" value="INO80 COMPLEX SUBUNIT B"/>
    <property type="match status" value="1"/>
</dbReference>
<feature type="region of interest" description="Disordered" evidence="1">
    <location>
        <begin position="1"/>
        <end position="137"/>
    </location>
</feature>
<name>A0A9N9G4Q8_9GLOM</name>
<dbReference type="PANTHER" id="PTHR21561:SF12">
    <property type="entry name" value="INO80 COMPLEX SUBUNIT B"/>
    <property type="match status" value="1"/>
</dbReference>
<comment type="caution">
    <text evidence="3">The sequence shown here is derived from an EMBL/GenBank/DDBJ whole genome shotgun (WGS) entry which is preliminary data.</text>
</comment>
<gene>
    <name evidence="3" type="ORF">PBRASI_LOCUS6576</name>
</gene>
<sequence length="364" mass="41874">MATKRTQSQRPPGLQSTSQIFDPIYTSELDSDESGVSTEEEQDPTYDYSSEEMDYLEVQDDDGENVDAATEDLDDEVVDIVAEEDDIGLPENEDMNGAESSEFEWDVVSSRSRNRTSRESKSKVNQPVQQKNRQRVDKAELNRRSMYVIYGLFMNSFDKPAYRNYCLIHRQDDEYSPGDSSSSTPIAGNRIMTKRQRAKLNENYQPDLLQLPMESTRKKHLTEEEIALRKSEIARRRKHQSIQRAEQDKMDTINRLLKKQNTKRRSKDQDDTDNQEGQSNTARKLPPPLPLPTSYRYINSKEGSLLSIPIGYEFPIPFIKETRYPPPVPPCSVTGCSNPKKYRSTKTHENACSMEHLKLIDGRT</sequence>
<proteinExistence type="predicted"/>
<keyword evidence="4" id="KW-1185">Reference proteome</keyword>
<dbReference type="EMBL" id="CAJVPI010000887">
    <property type="protein sequence ID" value="CAG8580162.1"/>
    <property type="molecule type" value="Genomic_DNA"/>
</dbReference>
<accession>A0A9N9G4Q8</accession>
<dbReference type="Pfam" id="PF04795">
    <property type="entry name" value="PAPA-1"/>
    <property type="match status" value="1"/>
</dbReference>
<dbReference type="InterPro" id="IPR006880">
    <property type="entry name" value="INO80B_C"/>
</dbReference>
<evidence type="ECO:0000256" key="1">
    <source>
        <dbReference type="SAM" id="MobiDB-lite"/>
    </source>
</evidence>
<dbReference type="GO" id="GO:0031011">
    <property type="term" value="C:Ino80 complex"/>
    <property type="evidence" value="ECO:0007669"/>
    <property type="project" value="InterPro"/>
</dbReference>
<evidence type="ECO:0000259" key="2">
    <source>
        <dbReference type="SMART" id="SM01406"/>
    </source>
</evidence>
<feature type="compositionally biased region" description="Basic residues" evidence="1">
    <location>
        <begin position="256"/>
        <end position="266"/>
    </location>
</feature>
<feature type="compositionally biased region" description="Acidic residues" evidence="1">
    <location>
        <begin position="29"/>
        <end position="105"/>
    </location>
</feature>
<feature type="region of interest" description="Disordered" evidence="1">
    <location>
        <begin position="172"/>
        <end position="191"/>
    </location>
</feature>